<dbReference type="EMBL" id="JACIEP010000004">
    <property type="protein sequence ID" value="MBB4035585.1"/>
    <property type="molecule type" value="Genomic_DNA"/>
</dbReference>
<protein>
    <recommendedName>
        <fullName evidence="2">Signal transduction histidine kinase internal region domain-containing protein</fullName>
    </recommendedName>
</protein>
<evidence type="ECO:0000256" key="1">
    <source>
        <dbReference type="SAM" id="Phobius"/>
    </source>
</evidence>
<evidence type="ECO:0000259" key="2">
    <source>
        <dbReference type="Pfam" id="PF06580"/>
    </source>
</evidence>
<gene>
    <name evidence="3" type="ORF">GGR21_001478</name>
</gene>
<keyword evidence="4" id="KW-1185">Reference proteome</keyword>
<dbReference type="GO" id="GO:0016020">
    <property type="term" value="C:membrane"/>
    <property type="evidence" value="ECO:0007669"/>
    <property type="project" value="InterPro"/>
</dbReference>
<evidence type="ECO:0000313" key="4">
    <source>
        <dbReference type="Proteomes" id="UP000555103"/>
    </source>
</evidence>
<keyword evidence="1" id="KW-0812">Transmembrane</keyword>
<evidence type="ECO:0000313" key="3">
    <source>
        <dbReference type="EMBL" id="MBB4035585.1"/>
    </source>
</evidence>
<feature type="transmembrane region" description="Helical" evidence="1">
    <location>
        <begin position="21"/>
        <end position="40"/>
    </location>
</feature>
<keyword evidence="1" id="KW-0472">Membrane</keyword>
<keyword evidence="1" id="KW-1133">Transmembrane helix</keyword>
<dbReference type="Proteomes" id="UP000555103">
    <property type="component" value="Unassembled WGS sequence"/>
</dbReference>
<dbReference type="AlphaFoldDB" id="A0A840CRM7"/>
<dbReference type="InterPro" id="IPR050640">
    <property type="entry name" value="Bact_2-comp_sensor_kinase"/>
</dbReference>
<proteinExistence type="predicted"/>
<sequence length="347" mass="40783">MEQQSFIRDFLLSPRFRIWRYLSLFLFFIIISVNQSIVRYREILTVLGNKVYIITALTILTYTVVFYITLRVFVSKYLLSAKYVQFVISIFVTAAIFEIIPLTTFGLYIEDYDYFSRINIVDTISSYIIYLLCISGVIIPVFLRNWIISRQRVDQLEKKRMFSEVEQLKEQINPSSFFKTLNETSVLIKSDPNKASMMLMKLSQLLRYQLYDCNRETVLLRSEISFLQNYLELERLYSSKFNYKMTENNINTVFIASSILLPYVQSVVNVIENQDEPTVLDIYISNEQTHINVDLKLTGIYDEFLLNNELSKVKERLETLYKDHFRLSVTTSESADNTAISLGLDKE</sequence>
<comment type="caution">
    <text evidence="3">The sequence shown here is derived from an EMBL/GenBank/DDBJ whole genome shotgun (WGS) entry which is preliminary data.</text>
</comment>
<dbReference type="GO" id="GO:0000155">
    <property type="term" value="F:phosphorelay sensor kinase activity"/>
    <property type="evidence" value="ECO:0007669"/>
    <property type="project" value="InterPro"/>
</dbReference>
<name>A0A840CRM7_9BACT</name>
<feature type="transmembrane region" description="Helical" evidence="1">
    <location>
        <begin position="86"/>
        <end position="109"/>
    </location>
</feature>
<accession>A0A840CRM7</accession>
<dbReference type="InterPro" id="IPR010559">
    <property type="entry name" value="Sig_transdc_His_kin_internal"/>
</dbReference>
<feature type="domain" description="Signal transduction histidine kinase internal region" evidence="2">
    <location>
        <begin position="164"/>
        <end position="236"/>
    </location>
</feature>
<feature type="transmembrane region" description="Helical" evidence="1">
    <location>
        <begin position="124"/>
        <end position="143"/>
    </location>
</feature>
<reference evidence="3 4" key="1">
    <citation type="submission" date="2020-08" db="EMBL/GenBank/DDBJ databases">
        <title>Genomic Encyclopedia of Type Strains, Phase IV (KMG-IV): sequencing the most valuable type-strain genomes for metagenomic binning, comparative biology and taxonomic classification.</title>
        <authorList>
            <person name="Goeker M."/>
        </authorList>
    </citation>
    <scope>NUCLEOTIDE SEQUENCE [LARGE SCALE GENOMIC DNA]</scope>
    <source>
        <strain evidence="3 4">DSM 104969</strain>
    </source>
</reference>
<organism evidence="3 4">
    <name type="scientific">Dysgonomonas hofstadii</name>
    <dbReference type="NCBI Taxonomy" id="637886"/>
    <lineage>
        <taxon>Bacteria</taxon>
        <taxon>Pseudomonadati</taxon>
        <taxon>Bacteroidota</taxon>
        <taxon>Bacteroidia</taxon>
        <taxon>Bacteroidales</taxon>
        <taxon>Dysgonomonadaceae</taxon>
        <taxon>Dysgonomonas</taxon>
    </lineage>
</organism>
<dbReference type="PANTHER" id="PTHR34220">
    <property type="entry name" value="SENSOR HISTIDINE KINASE YPDA"/>
    <property type="match status" value="1"/>
</dbReference>
<feature type="transmembrane region" description="Helical" evidence="1">
    <location>
        <begin position="52"/>
        <end position="74"/>
    </location>
</feature>
<dbReference type="RefSeq" id="WP_183306515.1">
    <property type="nucleotide sequence ID" value="NZ_JACIEP010000004.1"/>
</dbReference>
<dbReference type="PANTHER" id="PTHR34220:SF7">
    <property type="entry name" value="SENSOR HISTIDINE KINASE YPDA"/>
    <property type="match status" value="1"/>
</dbReference>
<dbReference type="Pfam" id="PF06580">
    <property type="entry name" value="His_kinase"/>
    <property type="match status" value="1"/>
</dbReference>